<dbReference type="Gene3D" id="3.30.70.270">
    <property type="match status" value="1"/>
</dbReference>
<evidence type="ECO:0000256" key="1">
    <source>
        <dbReference type="ARBA" id="ARBA00022741"/>
    </source>
</evidence>
<evidence type="ECO:0000313" key="4">
    <source>
        <dbReference type="EMBL" id="MBC8627781.1"/>
    </source>
</evidence>
<dbReference type="RefSeq" id="WP_187558263.1">
    <property type="nucleotide sequence ID" value="NZ_JACRTP010000001.1"/>
</dbReference>
<dbReference type="EMBL" id="JACRTP010000001">
    <property type="protein sequence ID" value="MBC8627781.1"/>
    <property type="molecule type" value="Genomic_DNA"/>
</dbReference>
<reference evidence="4 5" key="1">
    <citation type="submission" date="2020-08" db="EMBL/GenBank/DDBJ databases">
        <title>Genome public.</title>
        <authorList>
            <person name="Liu C."/>
            <person name="Sun Q."/>
        </authorList>
    </citation>
    <scope>NUCLEOTIDE SEQUENCE [LARGE SCALE GENOMIC DNA]</scope>
    <source>
        <strain evidence="4 5">3_YM_SP_D4_24.mj</strain>
    </source>
</reference>
<evidence type="ECO:0000256" key="2">
    <source>
        <dbReference type="ARBA" id="ARBA00023118"/>
    </source>
</evidence>
<gene>
    <name evidence="4" type="ORF">H8712_03980</name>
</gene>
<evidence type="ECO:0000313" key="5">
    <source>
        <dbReference type="Proteomes" id="UP000661649"/>
    </source>
</evidence>
<dbReference type="InterPro" id="IPR054767">
    <property type="entry name" value="Cas10-Cmr2_palm2"/>
</dbReference>
<dbReference type="Proteomes" id="UP000661649">
    <property type="component" value="Unassembled WGS sequence"/>
</dbReference>
<keyword evidence="2" id="KW-0051">Antiviral defense</keyword>
<proteinExistence type="predicted"/>
<evidence type="ECO:0000259" key="3">
    <source>
        <dbReference type="Pfam" id="PF22335"/>
    </source>
</evidence>
<sequence>MREELKEKEVLAMYNVRRIQSYIFKSNAAKEIVGASELIEGIIVNGLEQYIKLLEESEKSNYMIDWTHDDAQAFLKADSPVQMQVLFVGGGNAYVLFRAGKICEKVNRFLGKYLLEKTYSLNLAIAVIKKTDSYENDYKAINDEMRDIKASMPLNQPVGAMPFMAVDSITGYPITKSKDGEYFCTEAYLKRKAFPKSEDEKLFDKMVTEKGSDSTLAVCHIDGNSMGSRIKTEMYQVSDYKEAIPKMRKLSQTISTIFNNMFEDMTKYMDELSVNINPFADHKFYRKIVAAGDDITFVCNAKLALPAVEYFLKNLGERGEGDSFSACAGIAYFNSHFPFSDAYQVAEACCESAKKRAKREVVAFRQQQKDSNKETNKKEPKIGNFLDFQICTNVRAADLVAYRDRHYTVDQKQFIARPYYVPLIHDEENLNSKNEAYSIERLKKWMKIVNAMPRSKAKTLRDTIPTGEHEVEKEASFLASRGYLMFKENVSESNIWYDALEIMDLWIEEEKIR</sequence>
<keyword evidence="1" id="KW-0547">Nucleotide-binding</keyword>
<comment type="caution">
    <text evidence="4">The sequence shown here is derived from an EMBL/GenBank/DDBJ whole genome shotgun (WGS) entry which is preliminary data.</text>
</comment>
<name>A0ABR7PA99_9FIRM</name>
<keyword evidence="5" id="KW-1185">Reference proteome</keyword>
<dbReference type="InterPro" id="IPR043128">
    <property type="entry name" value="Rev_trsase/Diguanyl_cyclase"/>
</dbReference>
<feature type="domain" description="Cas10/Cmr2 second palm" evidence="3">
    <location>
        <begin position="216"/>
        <end position="362"/>
    </location>
</feature>
<accession>A0ABR7PA99</accession>
<protein>
    <recommendedName>
        <fullName evidence="3">Cas10/Cmr2 second palm domain-containing protein</fullName>
    </recommendedName>
</protein>
<dbReference type="Pfam" id="PF22335">
    <property type="entry name" value="Cas10-Cmr2_palm2"/>
    <property type="match status" value="1"/>
</dbReference>
<organism evidence="4 5">
    <name type="scientific">Blautia stercoris</name>
    <dbReference type="NCBI Taxonomy" id="871664"/>
    <lineage>
        <taxon>Bacteria</taxon>
        <taxon>Bacillati</taxon>
        <taxon>Bacillota</taxon>
        <taxon>Clostridia</taxon>
        <taxon>Lachnospirales</taxon>
        <taxon>Lachnospiraceae</taxon>
        <taxon>Blautia</taxon>
    </lineage>
</organism>